<comment type="caution">
    <text evidence="4">The sequence shown here is derived from an EMBL/GenBank/DDBJ whole genome shotgun (WGS) entry which is preliminary data.</text>
</comment>
<keyword evidence="2" id="KW-1133">Transmembrane helix</keyword>
<dbReference type="AlphaFoldDB" id="A0A7X6IDV5"/>
<keyword evidence="5" id="KW-1185">Reference proteome</keyword>
<name>A0A7X6IDV5_9BACT</name>
<proteinExistence type="predicted"/>
<evidence type="ECO:0000313" key="5">
    <source>
        <dbReference type="Proteomes" id="UP000534783"/>
    </source>
</evidence>
<dbReference type="SMART" id="SM00257">
    <property type="entry name" value="LysM"/>
    <property type="match status" value="2"/>
</dbReference>
<dbReference type="PANTHER" id="PTHR33734:SF22">
    <property type="entry name" value="MEMBRANE-BOUND LYTIC MUREIN TRANSGLYCOSYLASE D"/>
    <property type="match status" value="1"/>
</dbReference>
<dbReference type="Pfam" id="PF01476">
    <property type="entry name" value="LysM"/>
    <property type="match status" value="2"/>
</dbReference>
<keyword evidence="2" id="KW-0812">Transmembrane</keyword>
<dbReference type="SUPFAM" id="SSF53955">
    <property type="entry name" value="Lysozyme-like"/>
    <property type="match status" value="1"/>
</dbReference>
<dbReference type="RefSeq" id="WP_168063668.1">
    <property type="nucleotide sequence ID" value="NZ_VTOW01000010.1"/>
</dbReference>
<organism evidence="4 5">
    <name type="scientific">Candidatus Manganitrophus noduliformans</name>
    <dbReference type="NCBI Taxonomy" id="2606439"/>
    <lineage>
        <taxon>Bacteria</taxon>
        <taxon>Pseudomonadati</taxon>
        <taxon>Nitrospirota</taxon>
        <taxon>Nitrospiria</taxon>
        <taxon>Candidatus Troglogloeales</taxon>
        <taxon>Candidatus Manganitrophaceae</taxon>
        <taxon>Candidatus Manganitrophus</taxon>
    </lineage>
</organism>
<dbReference type="Proteomes" id="UP000534783">
    <property type="component" value="Unassembled WGS sequence"/>
</dbReference>
<reference evidence="4 5" key="1">
    <citation type="journal article" date="2020" name="Nature">
        <title>Bacterial chemolithoautotrophy via manganese oxidation.</title>
        <authorList>
            <person name="Yu H."/>
            <person name="Leadbetter J.R."/>
        </authorList>
    </citation>
    <scope>NUCLEOTIDE SEQUENCE [LARGE SCALE GENOMIC DNA]</scope>
    <source>
        <strain evidence="4 5">Mn-1</strain>
    </source>
</reference>
<evidence type="ECO:0000256" key="2">
    <source>
        <dbReference type="SAM" id="Phobius"/>
    </source>
</evidence>
<evidence type="ECO:0000259" key="3">
    <source>
        <dbReference type="PROSITE" id="PS51782"/>
    </source>
</evidence>
<dbReference type="InterPro" id="IPR008258">
    <property type="entry name" value="Transglycosylase_SLT_dom_1"/>
</dbReference>
<dbReference type="InterPro" id="IPR018392">
    <property type="entry name" value="LysM"/>
</dbReference>
<dbReference type="SUPFAM" id="SSF54106">
    <property type="entry name" value="LysM domain"/>
    <property type="match status" value="2"/>
</dbReference>
<dbReference type="Gene3D" id="3.10.350.10">
    <property type="entry name" value="LysM domain"/>
    <property type="match status" value="2"/>
</dbReference>
<dbReference type="CDD" id="cd16894">
    <property type="entry name" value="MltD-like"/>
    <property type="match status" value="1"/>
</dbReference>
<sequence length="470" mass="53337">MSRTEGSPLRFVFFLSAFFYIYSIASIVNASLETGHPSSVDLVSSTSDSTSEEGTAAPPDRSTPLEEIEEEEHLPEDFFDLLTLELPPDTLPFSMQTIMADPSDPSITYDVPMVFNELVNDYIIFFQTRLRDKFELWLARSGQYTTLMRDILREHQLPEDLVFLSLIESGFNPKAFSRAKAAGPWQFIQGTGKKYGLRIDQWIDERRDPVKSTVAAAKYLRDLYGLFGSWPLSMASYNAGEGRIMRAMARTKAEDFWELKQSHHIRLETKNYVPKYMAATMIARNPQKYGFSVEYLPPFTYDEVEIPKATALRTIAKAAGVTVAEIKTYNPELKKETTPPGYPRYRLKLPTGTRETFLANFSPNSKREPMLGEGQRHRISRGETVSSIARMYEVSIESLLLANGLNRKSTIRAGDYLTIPTEKHRISRGETLSSIARKYDVSVGSLLRANQLRRNSMIQAGHYLIIPTED</sequence>
<dbReference type="PANTHER" id="PTHR33734">
    <property type="entry name" value="LYSM DOMAIN-CONTAINING GPI-ANCHORED PROTEIN 2"/>
    <property type="match status" value="1"/>
</dbReference>
<dbReference type="InterPro" id="IPR023346">
    <property type="entry name" value="Lysozyme-like_dom_sf"/>
</dbReference>
<dbReference type="GO" id="GO:0008932">
    <property type="term" value="F:lytic endotransglycosylase activity"/>
    <property type="evidence" value="ECO:0007669"/>
    <property type="project" value="TreeGrafter"/>
</dbReference>
<keyword evidence="2" id="KW-0472">Membrane</keyword>
<feature type="domain" description="LysM" evidence="3">
    <location>
        <begin position="422"/>
        <end position="466"/>
    </location>
</feature>
<dbReference type="CDD" id="cd00118">
    <property type="entry name" value="LysM"/>
    <property type="match status" value="2"/>
</dbReference>
<dbReference type="InterPro" id="IPR036779">
    <property type="entry name" value="LysM_dom_sf"/>
</dbReference>
<dbReference type="Gene3D" id="1.10.530.10">
    <property type="match status" value="1"/>
</dbReference>
<evidence type="ECO:0000313" key="4">
    <source>
        <dbReference type="EMBL" id="NKE73705.1"/>
    </source>
</evidence>
<feature type="compositionally biased region" description="Low complexity" evidence="1">
    <location>
        <begin position="39"/>
        <end position="49"/>
    </location>
</feature>
<feature type="domain" description="LysM" evidence="3">
    <location>
        <begin position="375"/>
        <end position="419"/>
    </location>
</feature>
<dbReference type="PROSITE" id="PS51782">
    <property type="entry name" value="LYSM"/>
    <property type="match status" value="2"/>
</dbReference>
<dbReference type="Pfam" id="PF01464">
    <property type="entry name" value="SLT"/>
    <property type="match status" value="1"/>
</dbReference>
<feature type="transmembrane region" description="Helical" evidence="2">
    <location>
        <begin position="12"/>
        <end position="32"/>
    </location>
</feature>
<evidence type="ECO:0000256" key="1">
    <source>
        <dbReference type="SAM" id="MobiDB-lite"/>
    </source>
</evidence>
<gene>
    <name evidence="4" type="ORF">MNODULE_23400</name>
</gene>
<dbReference type="EMBL" id="VTOW01000010">
    <property type="protein sequence ID" value="NKE73705.1"/>
    <property type="molecule type" value="Genomic_DNA"/>
</dbReference>
<accession>A0A7X6IDV5</accession>
<feature type="region of interest" description="Disordered" evidence="1">
    <location>
        <begin position="39"/>
        <end position="65"/>
    </location>
</feature>
<protein>
    <submittedName>
        <fullName evidence="4">Transglycosylase SLT domain-containing protein</fullName>
    </submittedName>
</protein>